<dbReference type="InterPro" id="IPR014782">
    <property type="entry name" value="Peptidase_M1_dom"/>
</dbReference>
<feature type="domain" description="Aminopeptidase N-like N-terminal" evidence="16">
    <location>
        <begin position="133"/>
        <end position="186"/>
    </location>
</feature>
<dbReference type="InterPro" id="IPR045357">
    <property type="entry name" value="Aminopeptidase_N-like_N"/>
</dbReference>
<dbReference type="PRINTS" id="PR00756">
    <property type="entry name" value="ALADIPTASE"/>
</dbReference>
<gene>
    <name evidence="17" type="primary">pepN</name>
    <name evidence="17" type="ORF">IEQ44_13715</name>
</gene>
<evidence type="ECO:0000256" key="10">
    <source>
        <dbReference type="ARBA" id="ARBA00022833"/>
    </source>
</evidence>
<dbReference type="InterPro" id="IPR050344">
    <property type="entry name" value="Peptidase_M1_aminopeptidases"/>
</dbReference>
<dbReference type="InterPro" id="IPR027268">
    <property type="entry name" value="Peptidase_M4/M1_CTD_sf"/>
</dbReference>
<dbReference type="EMBL" id="JADCSA010000015">
    <property type="protein sequence ID" value="MBE7325705.1"/>
    <property type="molecule type" value="Genomic_DNA"/>
</dbReference>
<keyword evidence="6 17" id="KW-0031">Aminopeptidase</keyword>
<dbReference type="NCBIfam" id="TIGR02412">
    <property type="entry name" value="pepN_strep_liv"/>
    <property type="match status" value="1"/>
</dbReference>
<evidence type="ECO:0000256" key="8">
    <source>
        <dbReference type="ARBA" id="ARBA00022723"/>
    </source>
</evidence>
<sequence>MTSGSPHPTLSLRRDEAQARRDVLSVDHYDVSLDLTGERTFDSRTVIDLTSRGGATFLDLKPAAVTKILLDGTALDVDLLDRGRLPLDLPPGAHRIEVEATMPFRSDGEGLHLHVDPADGRRYVYGMSFMDAAPTIFACFDQPDLKAPYTFHVRAPHDWTVVGNAPGDQVEPGRWEFATTPPLSTYFVTLVAGPYHLLRDSHDGIALGLSARQSLAGALEADAEELFGLTKSCFDEFHRLFGIRYAFGAYHQAFVPEFNAGAMENPGCVTFRDPMVFTSRVTRAARIQRATTVAHEMAHQWFGNLVTPRWWDDLWLNESFAEYMGNRVTAEVTDYDDAWVHTAWARRQWGLSADQRPSTHPVAGNGALDAASALQDFDGISYAKGSSILKQLNARMGDEVFLAGVVDHFDRHRFGNATMHDLFASWTRAGAEGLHDFTSAWLRTAGPDTVRWDRAAGIVLRTPPADDPADRTHVLRAAVHRGGRWQTETLTLDGPETPWGPEGDAVVIDPYEDTWAATVLDEDSLTHLVELLPAVEDPMLRAGAWNSVRTGWGQARVHPDAVVDLLTATLPTEPSDEAITTLVPWALRSVVGVAPDPTGTVARLHAALTERTGTAAPGSTLQLAAFQAYVATCSDPATLRTVLLGDLPSELELDADLRWLTWVRLAALGAATREELDAVLAHEPTAKARVEHARAVASLPLPAAKEWAWERLTGVAEASNYEIEAAGLGMWRTGQETWTAPFVPRFFDALAGLPSVHSGWVLGTAVRAFFPRTAVDDTTLERAEELLSGGLDPTVHRNLLDLTHDLRMQVATARLVEARR</sequence>
<dbReference type="InterPro" id="IPR012778">
    <property type="entry name" value="Pept_M1_aminopeptidase"/>
</dbReference>
<reference evidence="17 18" key="1">
    <citation type="submission" date="2020-10" db="EMBL/GenBank/DDBJ databases">
        <title>Nocardioides sp. isolated from sludge.</title>
        <authorList>
            <person name="Zhang X."/>
        </authorList>
    </citation>
    <scope>NUCLEOTIDE SEQUENCE [LARGE SCALE GENOMIC DNA]</scope>
    <source>
        <strain evidence="17 18">Y6</strain>
    </source>
</reference>
<comment type="cofactor">
    <cofactor evidence="2">
        <name>Zn(2+)</name>
        <dbReference type="ChEBI" id="CHEBI:29105"/>
    </cofactor>
</comment>
<accession>A0ABR9RVS9</accession>
<evidence type="ECO:0000256" key="6">
    <source>
        <dbReference type="ARBA" id="ARBA00022438"/>
    </source>
</evidence>
<keyword evidence="18" id="KW-1185">Reference proteome</keyword>
<evidence type="ECO:0000256" key="1">
    <source>
        <dbReference type="ARBA" id="ARBA00000098"/>
    </source>
</evidence>
<evidence type="ECO:0000256" key="11">
    <source>
        <dbReference type="ARBA" id="ARBA00023049"/>
    </source>
</evidence>
<dbReference type="SUPFAM" id="SSF55486">
    <property type="entry name" value="Metalloproteases ('zincins'), catalytic domain"/>
    <property type="match status" value="1"/>
</dbReference>
<feature type="domain" description="Peptidase M1 membrane alanine aminopeptidase" evidence="14">
    <location>
        <begin position="229"/>
        <end position="441"/>
    </location>
</feature>
<dbReference type="CDD" id="cd09602">
    <property type="entry name" value="M1_APN"/>
    <property type="match status" value="1"/>
</dbReference>
<dbReference type="Gene3D" id="1.10.390.10">
    <property type="entry name" value="Neutral Protease Domain 2"/>
    <property type="match status" value="1"/>
</dbReference>
<dbReference type="InterPro" id="IPR042097">
    <property type="entry name" value="Aminopeptidase_N-like_N_sf"/>
</dbReference>
<evidence type="ECO:0000256" key="3">
    <source>
        <dbReference type="ARBA" id="ARBA00010136"/>
    </source>
</evidence>
<proteinExistence type="inferred from homology"/>
<evidence type="ECO:0000259" key="16">
    <source>
        <dbReference type="Pfam" id="PF17900"/>
    </source>
</evidence>
<evidence type="ECO:0000256" key="13">
    <source>
        <dbReference type="ARBA" id="ARBA00031533"/>
    </source>
</evidence>
<evidence type="ECO:0000313" key="18">
    <source>
        <dbReference type="Proteomes" id="UP000756387"/>
    </source>
</evidence>
<protein>
    <recommendedName>
        <fullName evidence="5">Aminopeptidase N</fullName>
        <ecNumber evidence="4">3.4.11.2</ecNumber>
    </recommendedName>
    <alternativeName>
        <fullName evidence="12">Alanine aminopeptidase</fullName>
    </alternativeName>
    <alternativeName>
        <fullName evidence="13">Lysyl aminopeptidase</fullName>
    </alternativeName>
</protein>
<name>A0ABR9RVS9_9ACTN</name>
<evidence type="ECO:0000313" key="17">
    <source>
        <dbReference type="EMBL" id="MBE7325705.1"/>
    </source>
</evidence>
<dbReference type="PANTHER" id="PTHR11533:SF174">
    <property type="entry name" value="PUROMYCIN-SENSITIVE AMINOPEPTIDASE-RELATED"/>
    <property type="match status" value="1"/>
</dbReference>
<evidence type="ECO:0000256" key="2">
    <source>
        <dbReference type="ARBA" id="ARBA00001947"/>
    </source>
</evidence>
<evidence type="ECO:0000256" key="12">
    <source>
        <dbReference type="ARBA" id="ARBA00029811"/>
    </source>
</evidence>
<dbReference type="Pfam" id="PF11838">
    <property type="entry name" value="ERAP1_C"/>
    <property type="match status" value="1"/>
</dbReference>
<dbReference type="Gene3D" id="2.60.40.1730">
    <property type="entry name" value="tricorn interacting facor f3 domain"/>
    <property type="match status" value="1"/>
</dbReference>
<evidence type="ECO:0000256" key="5">
    <source>
        <dbReference type="ARBA" id="ARBA00015611"/>
    </source>
</evidence>
<organism evidence="17 18">
    <name type="scientific">Nocardioides malaquae</name>
    <dbReference type="NCBI Taxonomy" id="2773426"/>
    <lineage>
        <taxon>Bacteria</taxon>
        <taxon>Bacillati</taxon>
        <taxon>Actinomycetota</taxon>
        <taxon>Actinomycetes</taxon>
        <taxon>Propionibacteriales</taxon>
        <taxon>Nocardioidaceae</taxon>
        <taxon>Nocardioides</taxon>
    </lineage>
</organism>
<keyword evidence="11" id="KW-0482">Metalloprotease</keyword>
<dbReference type="Proteomes" id="UP000756387">
    <property type="component" value="Unassembled WGS sequence"/>
</dbReference>
<dbReference type="PANTHER" id="PTHR11533">
    <property type="entry name" value="PROTEASE M1 ZINC METALLOPROTEASE"/>
    <property type="match status" value="1"/>
</dbReference>
<dbReference type="Pfam" id="PF17900">
    <property type="entry name" value="Peptidase_M1_N"/>
    <property type="match status" value="1"/>
</dbReference>
<keyword evidence="10" id="KW-0862">Zinc</keyword>
<feature type="domain" description="ERAP1-like C-terminal" evidence="15">
    <location>
        <begin position="516"/>
        <end position="799"/>
    </location>
</feature>
<evidence type="ECO:0000256" key="4">
    <source>
        <dbReference type="ARBA" id="ARBA00012564"/>
    </source>
</evidence>
<dbReference type="SUPFAM" id="SSF63737">
    <property type="entry name" value="Leukotriene A4 hydrolase N-terminal domain"/>
    <property type="match status" value="1"/>
</dbReference>
<dbReference type="GO" id="GO:0016285">
    <property type="term" value="F:alanyl aminopeptidase activity"/>
    <property type="evidence" value="ECO:0007669"/>
    <property type="project" value="UniProtKB-EC"/>
</dbReference>
<dbReference type="InterPro" id="IPR024571">
    <property type="entry name" value="ERAP1-like_C_dom"/>
</dbReference>
<dbReference type="EC" id="3.4.11.2" evidence="4"/>
<dbReference type="Pfam" id="PF01433">
    <property type="entry name" value="Peptidase_M1"/>
    <property type="match status" value="1"/>
</dbReference>
<evidence type="ECO:0000256" key="7">
    <source>
        <dbReference type="ARBA" id="ARBA00022670"/>
    </source>
</evidence>
<keyword evidence="9 17" id="KW-0378">Hydrolase</keyword>
<keyword evidence="7" id="KW-0645">Protease</keyword>
<keyword evidence="8" id="KW-0479">Metal-binding</keyword>
<dbReference type="InterPro" id="IPR001930">
    <property type="entry name" value="Peptidase_M1"/>
</dbReference>
<comment type="caution">
    <text evidence="17">The sequence shown here is derived from an EMBL/GenBank/DDBJ whole genome shotgun (WGS) entry which is preliminary data.</text>
</comment>
<dbReference type="RefSeq" id="WP_193639035.1">
    <property type="nucleotide sequence ID" value="NZ_JADCSA010000015.1"/>
</dbReference>
<comment type="similarity">
    <text evidence="3">Belongs to the peptidase M1 family.</text>
</comment>
<evidence type="ECO:0000256" key="9">
    <source>
        <dbReference type="ARBA" id="ARBA00022801"/>
    </source>
</evidence>
<evidence type="ECO:0000259" key="15">
    <source>
        <dbReference type="Pfam" id="PF11838"/>
    </source>
</evidence>
<comment type="catalytic activity">
    <reaction evidence="1">
        <text>Release of an N-terminal amino acid, Xaa-|-Yaa- from a peptide, amide or arylamide. Xaa is preferably Ala, but may be most amino acids including Pro (slow action). When a terminal hydrophobic residue is followed by a prolyl residue, the two may be released as an intact Xaa-Pro dipeptide.</text>
        <dbReference type="EC" id="3.4.11.2"/>
    </reaction>
</comment>
<evidence type="ECO:0000259" key="14">
    <source>
        <dbReference type="Pfam" id="PF01433"/>
    </source>
</evidence>